<proteinExistence type="predicted"/>
<dbReference type="HOGENOM" id="CLU_1152951_0_0_1"/>
<organism evidence="1 2">
    <name type="scientific">Rhodnius prolixus</name>
    <name type="common">Triatomid bug</name>
    <dbReference type="NCBI Taxonomy" id="13249"/>
    <lineage>
        <taxon>Eukaryota</taxon>
        <taxon>Metazoa</taxon>
        <taxon>Ecdysozoa</taxon>
        <taxon>Arthropoda</taxon>
        <taxon>Hexapoda</taxon>
        <taxon>Insecta</taxon>
        <taxon>Pterygota</taxon>
        <taxon>Neoptera</taxon>
        <taxon>Paraneoptera</taxon>
        <taxon>Hemiptera</taxon>
        <taxon>Heteroptera</taxon>
        <taxon>Panheteroptera</taxon>
        <taxon>Cimicomorpha</taxon>
        <taxon>Reduviidae</taxon>
        <taxon>Triatominae</taxon>
        <taxon>Rhodnius</taxon>
    </lineage>
</organism>
<dbReference type="VEuPathDB" id="VectorBase:RPRC013228"/>
<dbReference type="InParanoid" id="T1IAA7"/>
<reference evidence="1" key="1">
    <citation type="submission" date="2015-05" db="UniProtKB">
        <authorList>
            <consortium name="EnsemblMetazoa"/>
        </authorList>
    </citation>
    <scope>IDENTIFICATION</scope>
</reference>
<dbReference type="EMBL" id="ACPB03005078">
    <property type="status" value="NOT_ANNOTATED_CDS"/>
    <property type="molecule type" value="Genomic_DNA"/>
</dbReference>
<dbReference type="EnsemblMetazoa" id="RPRC013228-RA">
    <property type="protein sequence ID" value="RPRC013228-PA"/>
    <property type="gene ID" value="RPRC013228"/>
</dbReference>
<evidence type="ECO:0000313" key="1">
    <source>
        <dbReference type="EnsemblMetazoa" id="RPRC013228-PA"/>
    </source>
</evidence>
<dbReference type="AlphaFoldDB" id="T1IAA7"/>
<accession>T1IAA7</accession>
<keyword evidence="2" id="KW-1185">Reference proteome</keyword>
<dbReference type="eggNOG" id="ENOG502S7HI">
    <property type="taxonomic scope" value="Eukaryota"/>
</dbReference>
<protein>
    <submittedName>
        <fullName evidence="1">Uncharacterized protein</fullName>
    </submittedName>
</protein>
<sequence length="241" mass="27410">MAVGLKQWMVSSKFPLPTSNLFVFNLDILHPMCHPVSSLGKKLKLCLPFALLPPDLCLPTVGPLSVLGQKFMAGFAPYVRYLMSMIFHSYHKINNMLLLTAFICCFALAAGIPTPQQYELPDLITNEIQEDGESDRLAEYLVYLLGADESEMPLVLIQDDLPQSAVSLTKRSRYYRRYPWKRQNGRHYDADGYLCAPSREDVFQLLMALHDARSGRGERTVSFCNRRRPARAVFTNIRFLG</sequence>
<evidence type="ECO:0000313" key="2">
    <source>
        <dbReference type="Proteomes" id="UP000015103"/>
    </source>
</evidence>
<name>T1IAA7_RHOPR</name>
<dbReference type="Proteomes" id="UP000015103">
    <property type="component" value="Unassembled WGS sequence"/>
</dbReference>